<protein>
    <submittedName>
        <fullName evidence="1">Uncharacterized protein</fullName>
    </submittedName>
</protein>
<accession>A0A645EZU5</accession>
<name>A0A645EZU5_9ZZZZ</name>
<dbReference type="EMBL" id="VSSQ01051805">
    <property type="protein sequence ID" value="MPN05914.1"/>
    <property type="molecule type" value="Genomic_DNA"/>
</dbReference>
<dbReference type="AlphaFoldDB" id="A0A645EZU5"/>
<reference evidence="1" key="1">
    <citation type="submission" date="2019-08" db="EMBL/GenBank/DDBJ databases">
        <authorList>
            <person name="Kucharzyk K."/>
            <person name="Murdoch R.W."/>
            <person name="Higgins S."/>
            <person name="Loffler F."/>
        </authorList>
    </citation>
    <scope>NUCLEOTIDE SEQUENCE</scope>
</reference>
<proteinExistence type="predicted"/>
<comment type="caution">
    <text evidence="1">The sequence shown here is derived from an EMBL/GenBank/DDBJ whole genome shotgun (WGS) entry which is preliminary data.</text>
</comment>
<gene>
    <name evidence="1" type="ORF">SDC9_153168</name>
</gene>
<organism evidence="1">
    <name type="scientific">bioreactor metagenome</name>
    <dbReference type="NCBI Taxonomy" id="1076179"/>
    <lineage>
        <taxon>unclassified sequences</taxon>
        <taxon>metagenomes</taxon>
        <taxon>ecological metagenomes</taxon>
    </lineage>
</organism>
<sequence length="62" mass="6708">MTYGGEKPNLGPELVEKMYTDICDWLGMNFYGVLEACSGNTPTSKNSDALQEAFDLGVSLAD</sequence>
<evidence type="ECO:0000313" key="1">
    <source>
        <dbReference type="EMBL" id="MPN05914.1"/>
    </source>
</evidence>